<evidence type="ECO:0000256" key="5">
    <source>
        <dbReference type="ARBA" id="ARBA00023136"/>
    </source>
</evidence>
<evidence type="ECO:0000313" key="8">
    <source>
        <dbReference type="EMBL" id="MET7013080.1"/>
    </source>
</evidence>
<keyword evidence="3 6" id="KW-0812">Transmembrane</keyword>
<feature type="transmembrane region" description="Helical" evidence="6">
    <location>
        <begin position="410"/>
        <end position="427"/>
    </location>
</feature>
<evidence type="ECO:0000256" key="1">
    <source>
        <dbReference type="ARBA" id="ARBA00004651"/>
    </source>
</evidence>
<dbReference type="EMBL" id="JBEWZI010000002">
    <property type="protein sequence ID" value="MET7013080.1"/>
    <property type="molecule type" value="Genomic_DNA"/>
</dbReference>
<dbReference type="InterPro" id="IPR050545">
    <property type="entry name" value="Mycobact_MmpL"/>
</dbReference>
<dbReference type="InterPro" id="IPR004869">
    <property type="entry name" value="MMPL_dom"/>
</dbReference>
<feature type="transmembrane region" description="Helical" evidence="6">
    <location>
        <begin position="728"/>
        <end position="748"/>
    </location>
</feature>
<dbReference type="PANTHER" id="PTHR33406:SF13">
    <property type="entry name" value="MEMBRANE PROTEIN YDFJ"/>
    <property type="match status" value="1"/>
</dbReference>
<comment type="subcellular location">
    <subcellularLocation>
        <location evidence="1">Cell membrane</location>
        <topology evidence="1">Multi-pass membrane protein</topology>
    </subcellularLocation>
</comment>
<feature type="transmembrane region" description="Helical" evidence="6">
    <location>
        <begin position="692"/>
        <end position="716"/>
    </location>
</feature>
<dbReference type="SUPFAM" id="SSF82866">
    <property type="entry name" value="Multidrug efflux transporter AcrB transmembrane domain"/>
    <property type="match status" value="2"/>
</dbReference>
<sequence>MMRRTRLATLGMWIASLVACVLVITHTRFVSDLSAFLPQAPNARQQMLVEQLRDGIIARLVMVGIEGADATERARLSRDLAASLRANPAFIGVQNGEAAVLARDQAYFFDNRYLLNADVTPQRFTTEGLREAIGASLDALSGDAGLMLKRLLARDPTGETVGLLEQFAGDSQPRSLEGVWAARDGSRALLLIQTAAAGSDTDAQAAAIANIRSAFDQLPDRQADARLVMSGAGVFSVSSRNTIESEISRLALAGTLLVVCLLLAVYRSPRLLILGLLPVASGALVGIAAVSLGFGHVHGLTLAFGTTLIGESVDYSIYLFIQRAGGRDPRNFWRIIGLGVLTSIAGFAALLFSGFPGLAQLGLYSISGLVAAALVTRFVLPLLMPQQIALRDLSGISGFLQNLFKHAHRLRLPLAIVLIAAAGLLWSRGDSIWSRELSSLSPVSKADQDLDHALRADMGAPDMRYMVAFTAKEQETALQGAEKLGAALQTLIAQNVIGGFSSPAFVLPSQEAQEARRMALPEEAILKNNLGAALQGMPLKAERLSGFLTDVERTRARAPLARADLNGTSSSLLVDSLLVKRANDYLVLLPLRATGSGPQSELIDTARVDQLLAGSGVAGATVIDLLEESTSLYAGYLHEAQQLAIWGGLIIIVLMLFALRSLPRALRITAPLVCAVLCVAALLALGGRQMTILHLVGLLLVMAVGSNYALFFDSGAQEGGTDAERRQTLVSLVVANLTTVSSFGLLGFSQVSVLSAFGTTVGPGAFLALIFSAILARKQNHAHTD</sequence>
<gene>
    <name evidence="8" type="ORF">ABXR19_02685</name>
</gene>
<name>A0ABV2THQ0_9RHOO</name>
<feature type="domain" description="Membrane transport protein MMPL" evidence="7">
    <location>
        <begin position="172"/>
        <end position="384"/>
    </location>
</feature>
<dbReference type="PANTHER" id="PTHR33406">
    <property type="entry name" value="MEMBRANE PROTEIN MJ1562-RELATED"/>
    <property type="match status" value="1"/>
</dbReference>
<keyword evidence="9" id="KW-1185">Reference proteome</keyword>
<feature type="transmembrane region" description="Helical" evidence="6">
    <location>
        <begin position="666"/>
        <end position="686"/>
    </location>
</feature>
<dbReference type="Pfam" id="PF03176">
    <property type="entry name" value="MMPL"/>
    <property type="match status" value="1"/>
</dbReference>
<keyword evidence="5 6" id="KW-0472">Membrane</keyword>
<feature type="transmembrane region" description="Helical" evidence="6">
    <location>
        <begin position="273"/>
        <end position="294"/>
    </location>
</feature>
<dbReference type="Gene3D" id="1.20.1640.10">
    <property type="entry name" value="Multidrug efflux transporter AcrB transmembrane domain"/>
    <property type="match status" value="2"/>
</dbReference>
<feature type="transmembrane region" description="Helical" evidence="6">
    <location>
        <begin position="754"/>
        <end position="776"/>
    </location>
</feature>
<evidence type="ECO:0000259" key="7">
    <source>
        <dbReference type="Pfam" id="PF03176"/>
    </source>
</evidence>
<feature type="transmembrane region" description="Helical" evidence="6">
    <location>
        <begin position="300"/>
        <end position="321"/>
    </location>
</feature>
<evidence type="ECO:0000256" key="3">
    <source>
        <dbReference type="ARBA" id="ARBA00022692"/>
    </source>
</evidence>
<dbReference type="PROSITE" id="PS51257">
    <property type="entry name" value="PROKAR_LIPOPROTEIN"/>
    <property type="match status" value="1"/>
</dbReference>
<feature type="transmembrane region" description="Helical" evidence="6">
    <location>
        <begin position="247"/>
        <end position="266"/>
    </location>
</feature>
<feature type="transmembrane region" description="Helical" evidence="6">
    <location>
        <begin position="333"/>
        <end position="355"/>
    </location>
</feature>
<evidence type="ECO:0000256" key="4">
    <source>
        <dbReference type="ARBA" id="ARBA00022989"/>
    </source>
</evidence>
<organism evidence="8 9">
    <name type="scientific">Uliginosibacterium flavum</name>
    <dbReference type="NCBI Taxonomy" id="1396831"/>
    <lineage>
        <taxon>Bacteria</taxon>
        <taxon>Pseudomonadati</taxon>
        <taxon>Pseudomonadota</taxon>
        <taxon>Betaproteobacteria</taxon>
        <taxon>Rhodocyclales</taxon>
        <taxon>Zoogloeaceae</taxon>
        <taxon>Uliginosibacterium</taxon>
    </lineage>
</organism>
<evidence type="ECO:0000256" key="6">
    <source>
        <dbReference type="SAM" id="Phobius"/>
    </source>
</evidence>
<dbReference type="Proteomes" id="UP001549691">
    <property type="component" value="Unassembled WGS sequence"/>
</dbReference>
<feature type="transmembrane region" description="Helical" evidence="6">
    <location>
        <begin position="361"/>
        <end position="383"/>
    </location>
</feature>
<keyword evidence="4 6" id="KW-1133">Transmembrane helix</keyword>
<protein>
    <submittedName>
        <fullName evidence="8">MMPL family transporter</fullName>
    </submittedName>
</protein>
<accession>A0ABV2THQ0</accession>
<reference evidence="8 9" key="1">
    <citation type="submission" date="2024-07" db="EMBL/GenBank/DDBJ databases">
        <title>Uliginosibacterium flavum JJ3220;KACC:17644.</title>
        <authorList>
            <person name="Kim M.K."/>
        </authorList>
    </citation>
    <scope>NUCLEOTIDE SEQUENCE [LARGE SCALE GENOMIC DNA]</scope>
    <source>
        <strain evidence="8 9">KACC:17644</strain>
    </source>
</reference>
<proteinExistence type="predicted"/>
<evidence type="ECO:0000313" key="9">
    <source>
        <dbReference type="Proteomes" id="UP001549691"/>
    </source>
</evidence>
<dbReference type="RefSeq" id="WP_354599539.1">
    <property type="nucleotide sequence ID" value="NZ_JBEWZI010000002.1"/>
</dbReference>
<keyword evidence="2" id="KW-1003">Cell membrane</keyword>
<evidence type="ECO:0000256" key="2">
    <source>
        <dbReference type="ARBA" id="ARBA00022475"/>
    </source>
</evidence>
<feature type="transmembrane region" description="Helical" evidence="6">
    <location>
        <begin position="643"/>
        <end position="659"/>
    </location>
</feature>
<comment type="caution">
    <text evidence="8">The sequence shown here is derived from an EMBL/GenBank/DDBJ whole genome shotgun (WGS) entry which is preliminary data.</text>
</comment>